<dbReference type="SMART" id="SM00448">
    <property type="entry name" value="REC"/>
    <property type="match status" value="1"/>
</dbReference>
<evidence type="ECO:0000256" key="3">
    <source>
        <dbReference type="ARBA" id="ARBA00023125"/>
    </source>
</evidence>
<evidence type="ECO:0000256" key="5">
    <source>
        <dbReference type="PROSITE-ProRule" id="PRU00169"/>
    </source>
</evidence>
<evidence type="ECO:0000313" key="7">
    <source>
        <dbReference type="EMBL" id="WOV88103.1"/>
    </source>
</evidence>
<dbReference type="InterPro" id="IPR051677">
    <property type="entry name" value="AfsR-DnrI-RedD_regulator"/>
</dbReference>
<dbReference type="Proteomes" id="UP001303902">
    <property type="component" value="Chromosome"/>
</dbReference>
<keyword evidence="3" id="KW-0238">DNA-binding</keyword>
<name>A0ABZ0L6H7_9BACL</name>
<keyword evidence="1" id="KW-0902">Two-component regulatory system</keyword>
<proteinExistence type="predicted"/>
<gene>
    <name evidence="7" type="ORF">QWT69_02980</name>
</gene>
<dbReference type="Pfam" id="PF03704">
    <property type="entry name" value="BTAD"/>
    <property type="match status" value="1"/>
</dbReference>
<dbReference type="EMBL" id="CP129118">
    <property type="protein sequence ID" value="WOV88103.1"/>
    <property type="molecule type" value="Genomic_DNA"/>
</dbReference>
<organism evidence="7 8">
    <name type="scientific">Sporosarcina oncorhynchi</name>
    <dbReference type="NCBI Taxonomy" id="3056444"/>
    <lineage>
        <taxon>Bacteria</taxon>
        <taxon>Bacillati</taxon>
        <taxon>Bacillota</taxon>
        <taxon>Bacilli</taxon>
        <taxon>Bacillales</taxon>
        <taxon>Caryophanaceae</taxon>
        <taxon>Sporosarcina</taxon>
    </lineage>
</organism>
<dbReference type="Gene3D" id="3.40.50.2300">
    <property type="match status" value="1"/>
</dbReference>
<dbReference type="InterPro" id="IPR011990">
    <property type="entry name" value="TPR-like_helical_dom_sf"/>
</dbReference>
<dbReference type="Gene3D" id="1.10.10.10">
    <property type="entry name" value="Winged helix-like DNA-binding domain superfamily/Winged helix DNA-binding domain"/>
    <property type="match status" value="1"/>
</dbReference>
<dbReference type="RefSeq" id="WP_317968821.1">
    <property type="nucleotide sequence ID" value="NZ_CP129118.1"/>
</dbReference>
<accession>A0ABZ0L6H7</accession>
<feature type="modified residue" description="4-aspartylphosphate" evidence="5">
    <location>
        <position position="54"/>
    </location>
</feature>
<reference evidence="7 8" key="1">
    <citation type="submission" date="2023-06" db="EMBL/GenBank/DDBJ databases">
        <title>Sporosarcina sp. nov., isolated from Korean tranditional fermented seafood 'Jeotgal'.</title>
        <authorList>
            <person name="Yang A.I."/>
            <person name="Shin N.-R."/>
        </authorList>
    </citation>
    <scope>NUCLEOTIDE SEQUENCE [LARGE SCALE GENOMIC DNA]</scope>
    <source>
        <strain evidence="7 8">T2O-4</strain>
    </source>
</reference>
<evidence type="ECO:0000313" key="8">
    <source>
        <dbReference type="Proteomes" id="UP001303902"/>
    </source>
</evidence>
<keyword evidence="5" id="KW-0597">Phosphoprotein</keyword>
<dbReference type="SUPFAM" id="SSF46894">
    <property type="entry name" value="C-terminal effector domain of the bipartite response regulators"/>
    <property type="match status" value="1"/>
</dbReference>
<feature type="domain" description="Response regulatory" evidence="6">
    <location>
        <begin position="3"/>
        <end position="117"/>
    </location>
</feature>
<dbReference type="PROSITE" id="PS50110">
    <property type="entry name" value="RESPONSE_REGULATORY"/>
    <property type="match status" value="1"/>
</dbReference>
<evidence type="ECO:0000256" key="2">
    <source>
        <dbReference type="ARBA" id="ARBA00023015"/>
    </source>
</evidence>
<evidence type="ECO:0000256" key="4">
    <source>
        <dbReference type="ARBA" id="ARBA00023163"/>
    </source>
</evidence>
<evidence type="ECO:0000259" key="6">
    <source>
        <dbReference type="PROSITE" id="PS50110"/>
    </source>
</evidence>
<dbReference type="SMART" id="SM01043">
    <property type="entry name" value="BTAD"/>
    <property type="match status" value="1"/>
</dbReference>
<dbReference type="InterPro" id="IPR011006">
    <property type="entry name" value="CheY-like_superfamily"/>
</dbReference>
<dbReference type="Pfam" id="PF00072">
    <property type="entry name" value="Response_reg"/>
    <property type="match status" value="1"/>
</dbReference>
<keyword evidence="4" id="KW-0804">Transcription</keyword>
<dbReference type="InterPro" id="IPR036388">
    <property type="entry name" value="WH-like_DNA-bd_sf"/>
</dbReference>
<dbReference type="InterPro" id="IPR001789">
    <property type="entry name" value="Sig_transdc_resp-reg_receiver"/>
</dbReference>
<dbReference type="PANTHER" id="PTHR35807">
    <property type="entry name" value="TRANSCRIPTIONAL REGULATOR REDD-RELATED"/>
    <property type="match status" value="1"/>
</dbReference>
<dbReference type="Gene3D" id="1.25.40.10">
    <property type="entry name" value="Tetratricopeptide repeat domain"/>
    <property type="match status" value="1"/>
</dbReference>
<evidence type="ECO:0000256" key="1">
    <source>
        <dbReference type="ARBA" id="ARBA00023012"/>
    </source>
</evidence>
<dbReference type="InterPro" id="IPR005158">
    <property type="entry name" value="BTAD"/>
</dbReference>
<dbReference type="InterPro" id="IPR016032">
    <property type="entry name" value="Sig_transdc_resp-reg_C-effctor"/>
</dbReference>
<protein>
    <submittedName>
        <fullName evidence="7">Response regulator</fullName>
    </submittedName>
</protein>
<sequence length="375" mass="43588">MIRAILVDDEQLALRHLETQLLKTGRVEVVGKFSNATDVLKEMKNLDFDVAFLDIEMPGLSGLDLADLIIDWNSDVFIVFATAYREYAVQAFELDSIDYLLKPIMLERLEKTTARIQDQLQIRNSEKEKVPMRIESLTIDCFKEFNVLHNGTPVKWKTVKVKELFAYFFMHLNHSIQRDMLIETLWPDVDYQRAKIQLHTAMSYLRKLLDELGHSNAITFSSGSYTLKLEGFESDIHQFEAISKNEHVITSDNLGLIEKVIQQYDGDYMEDSDYEWATTKAQEIRQKLLNLLQMLVDYFDRQQNVHQKQKYLQQLVALNPYSEHATQQLMQHYVAIGNRGEAVRVYHEIKSILIEDLGILPDQSTTQLYDSILQG</sequence>
<keyword evidence="2" id="KW-0805">Transcription regulation</keyword>
<dbReference type="SUPFAM" id="SSF52172">
    <property type="entry name" value="CheY-like"/>
    <property type="match status" value="1"/>
</dbReference>
<keyword evidence="8" id="KW-1185">Reference proteome</keyword>
<dbReference type="SUPFAM" id="SSF48452">
    <property type="entry name" value="TPR-like"/>
    <property type="match status" value="1"/>
</dbReference>